<dbReference type="Gene3D" id="3.40.140.70">
    <property type="entry name" value="Ubiquitin-like modifier-activating enzyme ATG7 N-terminal domain"/>
    <property type="match status" value="1"/>
</dbReference>
<dbReference type="EMBL" id="JACGWM010000007">
    <property type="protein sequence ID" value="KAL0363453.1"/>
    <property type="molecule type" value="Genomic_DNA"/>
</dbReference>
<evidence type="ECO:0000313" key="2">
    <source>
        <dbReference type="EMBL" id="KAL0363453.1"/>
    </source>
</evidence>
<name>A0AAW2Q6P0_9LAMI</name>
<dbReference type="PROSITE" id="PS50007">
    <property type="entry name" value="PIPLC_X_DOMAIN"/>
    <property type="match status" value="1"/>
</dbReference>
<proteinExistence type="predicted"/>
<dbReference type="AlphaFoldDB" id="A0AAW2Q6P0"/>
<dbReference type="InterPro" id="IPR042522">
    <property type="entry name" value="Atg7_N_1"/>
</dbReference>
<accession>A0AAW2Q6P0</accession>
<organism evidence="2">
    <name type="scientific">Sesamum calycinum</name>
    <dbReference type="NCBI Taxonomy" id="2727403"/>
    <lineage>
        <taxon>Eukaryota</taxon>
        <taxon>Viridiplantae</taxon>
        <taxon>Streptophyta</taxon>
        <taxon>Embryophyta</taxon>
        <taxon>Tracheophyta</taxon>
        <taxon>Spermatophyta</taxon>
        <taxon>Magnoliopsida</taxon>
        <taxon>eudicotyledons</taxon>
        <taxon>Gunneridae</taxon>
        <taxon>Pentapetalae</taxon>
        <taxon>asterids</taxon>
        <taxon>lamiids</taxon>
        <taxon>Lamiales</taxon>
        <taxon>Pedaliaceae</taxon>
        <taxon>Sesamum</taxon>
    </lineage>
</organism>
<feature type="domain" description="Ubiquitin-like modifier-activating enzyme Atg7 N-terminal" evidence="1">
    <location>
        <begin position="10"/>
        <end position="119"/>
    </location>
</feature>
<evidence type="ECO:0000259" key="1">
    <source>
        <dbReference type="Pfam" id="PF16420"/>
    </source>
</evidence>
<dbReference type="InterPro" id="IPR032197">
    <property type="entry name" value="Atg7_N"/>
</dbReference>
<gene>
    <name evidence="2" type="ORF">Scaly_1300500</name>
</gene>
<comment type="caution">
    <text evidence="2">The sequence shown here is derived from an EMBL/GenBank/DDBJ whole genome shotgun (WGS) entry which is preliminary data.</text>
</comment>
<sequence length="273" mass="30249">MLDQGKESILQFAPFQSAVDEGFWHRLSSLKLNKLGIDESPIPITGFYAPCSHNQVSNHLTLLAESLSPESSEQLFMPAISRGNRNRCPVPGILYNTNTLEGFQALDKQSLIRAEAGKVESLRTACNDWCNMCSTTGILLTLKLANVMVIRSVTYINGNVLSAKLLKIDNPVGILHHPIAVELLVGILHHPMNFVGILHHPSGYLLKLNFLAQVILVVSEYRKRGLDFILQAINHPTYLEDLTGLTELTKSAGSLELDWDYEGGDEDEECVKI</sequence>
<reference evidence="2" key="1">
    <citation type="submission" date="2020-06" db="EMBL/GenBank/DDBJ databases">
        <authorList>
            <person name="Li T."/>
            <person name="Hu X."/>
            <person name="Zhang T."/>
            <person name="Song X."/>
            <person name="Zhang H."/>
            <person name="Dai N."/>
            <person name="Sheng W."/>
            <person name="Hou X."/>
            <person name="Wei L."/>
        </authorList>
    </citation>
    <scope>NUCLEOTIDE SEQUENCE</scope>
    <source>
        <strain evidence="2">KEN8</strain>
        <tissue evidence="2">Leaf</tissue>
    </source>
</reference>
<reference evidence="2" key="2">
    <citation type="journal article" date="2024" name="Plant">
        <title>Genomic evolution and insights into agronomic trait innovations of Sesamum species.</title>
        <authorList>
            <person name="Miao H."/>
            <person name="Wang L."/>
            <person name="Qu L."/>
            <person name="Liu H."/>
            <person name="Sun Y."/>
            <person name="Le M."/>
            <person name="Wang Q."/>
            <person name="Wei S."/>
            <person name="Zheng Y."/>
            <person name="Lin W."/>
            <person name="Duan Y."/>
            <person name="Cao H."/>
            <person name="Xiong S."/>
            <person name="Wang X."/>
            <person name="Wei L."/>
            <person name="Li C."/>
            <person name="Ma Q."/>
            <person name="Ju M."/>
            <person name="Zhao R."/>
            <person name="Li G."/>
            <person name="Mu C."/>
            <person name="Tian Q."/>
            <person name="Mei H."/>
            <person name="Zhang T."/>
            <person name="Gao T."/>
            <person name="Zhang H."/>
        </authorList>
    </citation>
    <scope>NUCLEOTIDE SEQUENCE</scope>
    <source>
        <strain evidence="2">KEN8</strain>
    </source>
</reference>
<protein>
    <submittedName>
        <fullName evidence="2">Ubiquitin-like modifier-activating enzyme atg7</fullName>
    </submittedName>
</protein>
<dbReference type="Pfam" id="PF16420">
    <property type="entry name" value="ATG7_N"/>
    <property type="match status" value="1"/>
</dbReference>